<feature type="transmembrane region" description="Helical" evidence="7">
    <location>
        <begin position="258"/>
        <end position="277"/>
    </location>
</feature>
<dbReference type="InterPro" id="IPR036259">
    <property type="entry name" value="MFS_trans_sf"/>
</dbReference>
<feature type="transmembrane region" description="Helical" evidence="7">
    <location>
        <begin position="12"/>
        <end position="30"/>
    </location>
</feature>
<feature type="transmembrane region" description="Helical" evidence="7">
    <location>
        <begin position="354"/>
        <end position="379"/>
    </location>
</feature>
<dbReference type="PANTHER" id="PTHR23522">
    <property type="entry name" value="BLL5896 PROTEIN"/>
    <property type="match status" value="1"/>
</dbReference>
<evidence type="ECO:0000256" key="7">
    <source>
        <dbReference type="SAM" id="Phobius"/>
    </source>
</evidence>
<protein>
    <submittedName>
        <fullName evidence="9">Xanthosine permease</fullName>
    </submittedName>
</protein>
<dbReference type="GO" id="GO:0015212">
    <property type="term" value="F:cytidine transmembrane transporter activity"/>
    <property type="evidence" value="ECO:0007669"/>
    <property type="project" value="TreeGrafter"/>
</dbReference>
<evidence type="ECO:0000256" key="3">
    <source>
        <dbReference type="ARBA" id="ARBA00022475"/>
    </source>
</evidence>
<keyword evidence="2" id="KW-0813">Transport</keyword>
<dbReference type="Pfam" id="PF03825">
    <property type="entry name" value="Nuc_H_symport"/>
    <property type="match status" value="1"/>
</dbReference>
<keyword evidence="3" id="KW-1003">Cell membrane</keyword>
<dbReference type="GO" id="GO:0015213">
    <property type="term" value="F:uridine transmembrane transporter activity"/>
    <property type="evidence" value="ECO:0007669"/>
    <property type="project" value="TreeGrafter"/>
</dbReference>
<sequence length="425" mass="47870">MNLKLRLIIMNFLQFFVWGAWMMTLAHYGFVEKQWNGAEFGLVFSTMGFASLIMPTLFGIIADKWKANYVFAILHLLFGVTMCFLPLIEAPIPFFWVLLVAMCFYMPTIGLNNSIGFNVLKNEGKDPITYFPPIRVWGTIGFIAAMWITNIFTKEWGLGQSIKVSFIISAVFAFILSLFSFIFLPVVKKSEEKSAEVKKTLVQKLGLEAFILFKEKKMALFFIFSLMLGGALQLTNAYGDGFLQDATVFPKGELINNFSTIILSISQISETLFILAIPFFMKKFGIKKVMLFSMIAWVLRFGLFGIAENSVIGFTLIIASCIIYGMAFDFFNISGALFVEKNTDSSIQSSAQGVFMLMTNGIGAVLGNIIAGLVIAKWFEDPVTHVKNWQGIWFTFSAYALVVAVLFMILFQYKHNPEEIGEVKH</sequence>
<evidence type="ECO:0000256" key="2">
    <source>
        <dbReference type="ARBA" id="ARBA00022448"/>
    </source>
</evidence>
<dbReference type="InterPro" id="IPR004740">
    <property type="entry name" value="Nuc_H_symport"/>
</dbReference>
<feature type="transmembrane region" description="Helical" evidence="7">
    <location>
        <begin position="42"/>
        <end position="62"/>
    </location>
</feature>
<keyword evidence="4 7" id="KW-0812">Transmembrane</keyword>
<evidence type="ECO:0000256" key="5">
    <source>
        <dbReference type="ARBA" id="ARBA00022989"/>
    </source>
</evidence>
<dbReference type="Gene3D" id="1.20.1250.20">
    <property type="entry name" value="MFS general substrate transporter like domains"/>
    <property type="match status" value="2"/>
</dbReference>
<feature type="transmembrane region" description="Helical" evidence="7">
    <location>
        <begin position="289"/>
        <end position="306"/>
    </location>
</feature>
<keyword evidence="5 7" id="KW-1133">Transmembrane helix</keyword>
<organism evidence="9">
    <name type="scientific">uncultured Paludibacter sp</name>
    <dbReference type="NCBI Taxonomy" id="497635"/>
    <lineage>
        <taxon>Bacteria</taxon>
        <taxon>Pseudomonadati</taxon>
        <taxon>Bacteroidota</taxon>
        <taxon>Bacteroidia</taxon>
        <taxon>Bacteroidales</taxon>
        <taxon>Paludibacteraceae</taxon>
        <taxon>Paludibacter</taxon>
        <taxon>environmental samples</taxon>
    </lineage>
</organism>
<feature type="transmembrane region" description="Helical" evidence="7">
    <location>
        <begin position="164"/>
        <end position="184"/>
    </location>
</feature>
<dbReference type="EMBL" id="UPXZ01000025">
    <property type="protein sequence ID" value="VBB45652.1"/>
    <property type="molecule type" value="Genomic_DNA"/>
</dbReference>
<evidence type="ECO:0000256" key="1">
    <source>
        <dbReference type="ARBA" id="ARBA00004651"/>
    </source>
</evidence>
<feature type="transmembrane region" description="Helical" evidence="7">
    <location>
        <begin position="69"/>
        <end position="88"/>
    </location>
</feature>
<dbReference type="SUPFAM" id="SSF103473">
    <property type="entry name" value="MFS general substrate transporter"/>
    <property type="match status" value="2"/>
</dbReference>
<proteinExistence type="predicted"/>
<feature type="transmembrane region" description="Helical" evidence="7">
    <location>
        <begin position="94"/>
        <end position="113"/>
    </location>
</feature>
<feature type="transmembrane region" description="Helical" evidence="7">
    <location>
        <begin position="312"/>
        <end position="333"/>
    </location>
</feature>
<dbReference type="AlphaFoldDB" id="A0A653AC52"/>
<feature type="transmembrane region" description="Helical" evidence="7">
    <location>
        <begin position="134"/>
        <end position="152"/>
    </location>
</feature>
<accession>A0A653AC52</accession>
<evidence type="ECO:0000259" key="8">
    <source>
        <dbReference type="PROSITE" id="PS50850"/>
    </source>
</evidence>
<dbReference type="PANTHER" id="PTHR23522:SF4">
    <property type="entry name" value="NUCLEOSIDE PERMEASE NUPG-RELATED"/>
    <property type="match status" value="1"/>
</dbReference>
<dbReference type="InterPro" id="IPR020846">
    <property type="entry name" value="MFS_dom"/>
</dbReference>
<gene>
    <name evidence="9" type="primary">xapB</name>
    <name evidence="9" type="ORF">TRIP_D310047</name>
</gene>
<keyword evidence="6 7" id="KW-0472">Membrane</keyword>
<evidence type="ECO:0000256" key="4">
    <source>
        <dbReference type="ARBA" id="ARBA00022692"/>
    </source>
</evidence>
<comment type="subcellular location">
    <subcellularLocation>
        <location evidence="1">Cell membrane</location>
        <topology evidence="1">Multi-pass membrane protein</topology>
    </subcellularLocation>
</comment>
<dbReference type="GO" id="GO:0005886">
    <property type="term" value="C:plasma membrane"/>
    <property type="evidence" value="ECO:0007669"/>
    <property type="project" value="UniProtKB-SubCell"/>
</dbReference>
<dbReference type="PROSITE" id="PS50850">
    <property type="entry name" value="MFS"/>
    <property type="match status" value="1"/>
</dbReference>
<feature type="domain" description="Major facilitator superfamily (MFS) profile" evidence="8">
    <location>
        <begin position="166"/>
        <end position="425"/>
    </location>
</feature>
<reference evidence="9" key="1">
    <citation type="submission" date="2018-07" db="EMBL/GenBank/DDBJ databases">
        <authorList>
            <consortium name="Genoscope - CEA"/>
            <person name="William W."/>
        </authorList>
    </citation>
    <scope>NUCLEOTIDE SEQUENCE</scope>
    <source>
        <strain evidence="9">IK1</strain>
    </source>
</reference>
<feature type="transmembrane region" description="Helical" evidence="7">
    <location>
        <begin position="391"/>
        <end position="411"/>
    </location>
</feature>
<name>A0A653AC52_9BACT</name>
<feature type="transmembrane region" description="Helical" evidence="7">
    <location>
        <begin position="219"/>
        <end position="238"/>
    </location>
</feature>
<evidence type="ECO:0000256" key="6">
    <source>
        <dbReference type="ARBA" id="ARBA00023136"/>
    </source>
</evidence>
<evidence type="ECO:0000313" key="9">
    <source>
        <dbReference type="EMBL" id="VBB45652.1"/>
    </source>
</evidence>